<dbReference type="RefSeq" id="WP_262995966.1">
    <property type="nucleotide sequence ID" value="NZ_JAOTJC010000013.1"/>
</dbReference>
<name>A0ABT2VRD5_9ALTE</name>
<reference evidence="3" key="1">
    <citation type="submission" date="2023-07" db="EMBL/GenBank/DDBJ databases">
        <title>Study on multiphase classification of strain Alteromonas salexigens isolated from the Yellow Sea.</title>
        <authorList>
            <person name="Sun L."/>
        </authorList>
    </citation>
    <scope>NUCLEOTIDE SEQUENCE [LARGE SCALE GENOMIC DNA]</scope>
    <source>
        <strain evidence="3">ASW11-19</strain>
    </source>
</reference>
<proteinExistence type="predicted"/>
<protein>
    <recommendedName>
        <fullName evidence="4">DUF2244 domain-containing protein</fullName>
    </recommendedName>
</protein>
<keyword evidence="1" id="KW-0812">Transmembrane</keyword>
<evidence type="ECO:0000256" key="1">
    <source>
        <dbReference type="SAM" id="Phobius"/>
    </source>
</evidence>
<evidence type="ECO:0000313" key="2">
    <source>
        <dbReference type="EMBL" id="MCU7555871.1"/>
    </source>
</evidence>
<gene>
    <name evidence="2" type="ORF">OCL06_14870</name>
</gene>
<keyword evidence="1" id="KW-1133">Transmembrane helix</keyword>
<evidence type="ECO:0000313" key="3">
    <source>
        <dbReference type="Proteomes" id="UP001209257"/>
    </source>
</evidence>
<dbReference type="Proteomes" id="UP001209257">
    <property type="component" value="Unassembled WGS sequence"/>
</dbReference>
<accession>A0ABT2VRD5</accession>
<comment type="caution">
    <text evidence="2">The sequence shown here is derived from an EMBL/GenBank/DDBJ whole genome shotgun (WGS) entry which is preliminary data.</text>
</comment>
<sequence>MKKPIVVRTFNKAQIQQAEVISGISPNAMRRVFGGWILFAGGVAAIVAVAPELSAQFILMTMLVLVAFTVAMFAQSRIAEGWPSIICDDDHVCVVKDPQAREFICVPGGLVRDVEPTLIKPNKKAVAIKLNTAALTEADVEVLNQAVWPRDDRVLGLAHFKRREQVCERVRACLASTRNNGTNGPMSGSAAHGPM</sequence>
<organism evidence="2 3">
    <name type="scientific">Alteromonas salexigens</name>
    <dbReference type="NCBI Taxonomy" id="2982530"/>
    <lineage>
        <taxon>Bacteria</taxon>
        <taxon>Pseudomonadati</taxon>
        <taxon>Pseudomonadota</taxon>
        <taxon>Gammaproteobacteria</taxon>
        <taxon>Alteromonadales</taxon>
        <taxon>Alteromonadaceae</taxon>
        <taxon>Alteromonas/Salinimonas group</taxon>
        <taxon>Alteromonas</taxon>
    </lineage>
</organism>
<dbReference type="EMBL" id="JAOTJC010000013">
    <property type="protein sequence ID" value="MCU7555871.1"/>
    <property type="molecule type" value="Genomic_DNA"/>
</dbReference>
<keyword evidence="3" id="KW-1185">Reference proteome</keyword>
<evidence type="ECO:0008006" key="4">
    <source>
        <dbReference type="Google" id="ProtNLM"/>
    </source>
</evidence>
<keyword evidence="1" id="KW-0472">Membrane</keyword>
<feature type="transmembrane region" description="Helical" evidence="1">
    <location>
        <begin position="32"/>
        <end position="51"/>
    </location>
</feature>
<feature type="transmembrane region" description="Helical" evidence="1">
    <location>
        <begin position="57"/>
        <end position="74"/>
    </location>
</feature>